<dbReference type="InterPro" id="IPR013096">
    <property type="entry name" value="Cupin_2"/>
</dbReference>
<reference evidence="2 3" key="1">
    <citation type="submission" date="2019-07" db="EMBL/GenBank/DDBJ databases">
        <authorList>
            <person name="Huq M.A."/>
        </authorList>
    </citation>
    <scope>NUCLEOTIDE SEQUENCE [LARGE SCALE GENOMIC DNA]</scope>
    <source>
        <strain evidence="2 3">MAH-19</strain>
    </source>
</reference>
<accession>A0A556M4Q8</accession>
<dbReference type="SUPFAM" id="SSF51182">
    <property type="entry name" value="RmlC-like cupins"/>
    <property type="match status" value="1"/>
</dbReference>
<name>A0A556M4Q8_9SPHI</name>
<comment type="caution">
    <text evidence="2">The sequence shown here is derived from an EMBL/GenBank/DDBJ whole genome shotgun (WGS) entry which is preliminary data.</text>
</comment>
<dbReference type="InterPro" id="IPR053146">
    <property type="entry name" value="QDO-like"/>
</dbReference>
<dbReference type="AlphaFoldDB" id="A0A556M4Q8"/>
<gene>
    <name evidence="2" type="ORF">FO440_24240</name>
</gene>
<dbReference type="Pfam" id="PF07883">
    <property type="entry name" value="Cupin_2"/>
    <property type="match status" value="1"/>
</dbReference>
<dbReference type="Gene3D" id="2.60.120.10">
    <property type="entry name" value="Jelly Rolls"/>
    <property type="match status" value="1"/>
</dbReference>
<organism evidence="2 3">
    <name type="scientific">Mucilaginibacter corticis</name>
    <dbReference type="NCBI Taxonomy" id="2597670"/>
    <lineage>
        <taxon>Bacteria</taxon>
        <taxon>Pseudomonadati</taxon>
        <taxon>Bacteroidota</taxon>
        <taxon>Sphingobacteriia</taxon>
        <taxon>Sphingobacteriales</taxon>
        <taxon>Sphingobacteriaceae</taxon>
        <taxon>Mucilaginibacter</taxon>
    </lineage>
</organism>
<dbReference type="InterPro" id="IPR014710">
    <property type="entry name" value="RmlC-like_jellyroll"/>
</dbReference>
<dbReference type="Proteomes" id="UP000318733">
    <property type="component" value="Unassembled WGS sequence"/>
</dbReference>
<feature type="domain" description="Cupin type-2" evidence="1">
    <location>
        <begin position="37"/>
        <end position="104"/>
    </location>
</feature>
<dbReference type="RefSeq" id="WP_144250912.1">
    <property type="nucleotide sequence ID" value="NZ_VLPK01000014.1"/>
</dbReference>
<dbReference type="PANTHER" id="PTHR36440:SF1">
    <property type="entry name" value="PUTATIVE (AFU_ORTHOLOGUE AFUA_8G07350)-RELATED"/>
    <property type="match status" value="1"/>
</dbReference>
<dbReference type="InterPro" id="IPR011051">
    <property type="entry name" value="RmlC_Cupin_sf"/>
</dbReference>
<dbReference type="PANTHER" id="PTHR36440">
    <property type="entry name" value="PUTATIVE (AFU_ORTHOLOGUE AFUA_8G07350)-RELATED"/>
    <property type="match status" value="1"/>
</dbReference>
<evidence type="ECO:0000313" key="3">
    <source>
        <dbReference type="Proteomes" id="UP000318733"/>
    </source>
</evidence>
<dbReference type="OrthoDB" id="1423961at2"/>
<keyword evidence="3" id="KW-1185">Reference proteome</keyword>
<proteinExistence type="predicted"/>
<protein>
    <submittedName>
        <fullName evidence="2">Cupin domain-containing protein</fullName>
    </submittedName>
</protein>
<dbReference type="EMBL" id="VLPK01000014">
    <property type="protein sequence ID" value="TSJ34883.1"/>
    <property type="molecule type" value="Genomic_DNA"/>
</dbReference>
<evidence type="ECO:0000313" key="2">
    <source>
        <dbReference type="EMBL" id="TSJ34883.1"/>
    </source>
</evidence>
<evidence type="ECO:0000259" key="1">
    <source>
        <dbReference type="Pfam" id="PF07883"/>
    </source>
</evidence>
<sequence length="157" mass="17233">MKTNHFKENREQLMVLSILITFLIPKSATGGKYAIWEETVPPLAGPPPHIHPDEEVFYVLEGEFEFMLNSALIPAKAGSVVHIPSNELHNYKNIGDKAGKLLNIITPGQLADYFHAVGQPVKSEADIADLNIVPDFANMDIGQALALAPEHAVTFHL</sequence>